<feature type="domain" description="Alpha/beta hydrolase fold-3" evidence="2">
    <location>
        <begin position="87"/>
        <end position="274"/>
    </location>
</feature>
<sequence length="344" mass="38784">MHVLWSLIQPTLSALSPSPLPFSLRWRLLIFQPLTALIFTFKALPWILTPNSYSVHHLPTRAKHSLRTLAFQPPSRPTPDSRLRPLVLLIHGGGFVGGLPDMLAEFAQTIARRTGAVVVAPTYRLAPRWRFPAAIDDVDDAVNWVVENAEKEWGADRRCITVCGLSAGGNLAFATSLGRREVKGLVTFYAPVDLRLHPRAKPRPDNFPKSDPLGFLQELYDTYASDAKKECPEDPRCNPIFAPLDDLPRNILLQIPKIDILLHEQTVFVERLRNEARGRGELLEDGEEDLEGNKRRIMANFYEKGFHGWVELSKTMVDQESWTMATESSFDFINEVNGANGYAF</sequence>
<dbReference type="PANTHER" id="PTHR48081:SF8">
    <property type="entry name" value="ALPHA_BETA HYDROLASE FOLD-3 DOMAIN-CONTAINING PROTEIN-RELATED"/>
    <property type="match status" value="1"/>
</dbReference>
<dbReference type="Gene3D" id="3.40.50.1820">
    <property type="entry name" value="alpha/beta hydrolase"/>
    <property type="match status" value="1"/>
</dbReference>
<evidence type="ECO:0000259" key="2">
    <source>
        <dbReference type="Pfam" id="PF07859"/>
    </source>
</evidence>
<dbReference type="InterPro" id="IPR029058">
    <property type="entry name" value="AB_hydrolase_fold"/>
</dbReference>
<protein>
    <submittedName>
        <fullName evidence="3 5">Lipase/esterase family protein</fullName>
    </submittedName>
</protein>
<dbReference type="AlphaFoldDB" id="A0A6G1FYZ5"/>
<dbReference type="GeneID" id="54420419"/>
<gene>
    <name evidence="3 5" type="ORF">P152DRAFT_460213</name>
</gene>
<keyword evidence="4" id="KW-1185">Reference proteome</keyword>
<name>A0A6G1FYZ5_9PEZI</name>
<dbReference type="EMBL" id="ML975164">
    <property type="protein sequence ID" value="KAF1810921.1"/>
    <property type="molecule type" value="Genomic_DNA"/>
</dbReference>
<dbReference type="InterPro" id="IPR013094">
    <property type="entry name" value="AB_hydrolase_3"/>
</dbReference>
<keyword evidence="1" id="KW-0378">Hydrolase</keyword>
<proteinExistence type="predicted"/>
<reference evidence="5" key="2">
    <citation type="submission" date="2020-04" db="EMBL/GenBank/DDBJ databases">
        <authorList>
            <consortium name="NCBI Genome Project"/>
        </authorList>
    </citation>
    <scope>NUCLEOTIDE SEQUENCE</scope>
    <source>
        <strain evidence="5">CBS 781.70</strain>
    </source>
</reference>
<evidence type="ECO:0000313" key="4">
    <source>
        <dbReference type="Proteomes" id="UP000504638"/>
    </source>
</evidence>
<dbReference type="RefSeq" id="XP_033532552.1">
    <property type="nucleotide sequence ID" value="XM_033679849.1"/>
</dbReference>
<evidence type="ECO:0000313" key="3">
    <source>
        <dbReference type="EMBL" id="KAF1810921.1"/>
    </source>
</evidence>
<dbReference type="InterPro" id="IPR050300">
    <property type="entry name" value="GDXG_lipolytic_enzyme"/>
</dbReference>
<dbReference type="Proteomes" id="UP000504638">
    <property type="component" value="Unplaced"/>
</dbReference>
<organism evidence="3">
    <name type="scientific">Eremomyces bilateralis CBS 781.70</name>
    <dbReference type="NCBI Taxonomy" id="1392243"/>
    <lineage>
        <taxon>Eukaryota</taxon>
        <taxon>Fungi</taxon>
        <taxon>Dikarya</taxon>
        <taxon>Ascomycota</taxon>
        <taxon>Pezizomycotina</taxon>
        <taxon>Dothideomycetes</taxon>
        <taxon>Dothideomycetes incertae sedis</taxon>
        <taxon>Eremomycetales</taxon>
        <taxon>Eremomycetaceae</taxon>
        <taxon>Eremomyces</taxon>
    </lineage>
</organism>
<evidence type="ECO:0000256" key="1">
    <source>
        <dbReference type="ARBA" id="ARBA00022801"/>
    </source>
</evidence>
<reference evidence="5" key="3">
    <citation type="submission" date="2025-04" db="UniProtKB">
        <authorList>
            <consortium name="RefSeq"/>
        </authorList>
    </citation>
    <scope>IDENTIFICATION</scope>
    <source>
        <strain evidence="5">CBS 781.70</strain>
    </source>
</reference>
<dbReference type="Pfam" id="PF07859">
    <property type="entry name" value="Abhydrolase_3"/>
    <property type="match status" value="1"/>
</dbReference>
<evidence type="ECO:0000313" key="5">
    <source>
        <dbReference type="RefSeq" id="XP_033532552.1"/>
    </source>
</evidence>
<dbReference type="GO" id="GO:0016787">
    <property type="term" value="F:hydrolase activity"/>
    <property type="evidence" value="ECO:0007669"/>
    <property type="project" value="UniProtKB-KW"/>
</dbReference>
<accession>A0A6G1FYZ5</accession>
<dbReference type="PANTHER" id="PTHR48081">
    <property type="entry name" value="AB HYDROLASE SUPERFAMILY PROTEIN C4A8.06C"/>
    <property type="match status" value="1"/>
</dbReference>
<reference evidence="3 5" key="1">
    <citation type="submission" date="2020-01" db="EMBL/GenBank/DDBJ databases">
        <authorList>
            <consortium name="DOE Joint Genome Institute"/>
            <person name="Haridas S."/>
            <person name="Albert R."/>
            <person name="Binder M."/>
            <person name="Bloem J."/>
            <person name="Labutti K."/>
            <person name="Salamov A."/>
            <person name="Andreopoulos B."/>
            <person name="Baker S.E."/>
            <person name="Barry K."/>
            <person name="Bills G."/>
            <person name="Bluhm B.H."/>
            <person name="Cannon C."/>
            <person name="Castanera R."/>
            <person name="Culley D.E."/>
            <person name="Daum C."/>
            <person name="Ezra D."/>
            <person name="Gonzalez J.B."/>
            <person name="Henrissat B."/>
            <person name="Kuo A."/>
            <person name="Liang C."/>
            <person name="Lipzen A."/>
            <person name="Lutzoni F."/>
            <person name="Magnuson J."/>
            <person name="Mondo S."/>
            <person name="Nolan M."/>
            <person name="Ohm R."/>
            <person name="Pangilinan J."/>
            <person name="Park H.-J."/>
            <person name="Ramirez L."/>
            <person name="Alfaro M."/>
            <person name="Sun H."/>
            <person name="Tritt A."/>
            <person name="Yoshinaga Y."/>
            <person name="Zwiers L.-H."/>
            <person name="Turgeon B.G."/>
            <person name="Goodwin S.B."/>
            <person name="Spatafora J.W."/>
            <person name="Crous P.W."/>
            <person name="Grigoriev I.V."/>
        </authorList>
    </citation>
    <scope>NUCLEOTIDE SEQUENCE</scope>
    <source>
        <strain evidence="3 5">CBS 781.70</strain>
    </source>
</reference>
<dbReference type="OrthoDB" id="408631at2759"/>
<dbReference type="SUPFAM" id="SSF53474">
    <property type="entry name" value="alpha/beta-Hydrolases"/>
    <property type="match status" value="1"/>
</dbReference>